<reference evidence="3 4" key="1">
    <citation type="submission" date="2019-08" db="EMBL/GenBank/DDBJ databases">
        <title>Draft genome sequences of two oriental melons (Cucumis melo L. var makuwa).</title>
        <authorList>
            <person name="Kwon S.-Y."/>
        </authorList>
    </citation>
    <scope>NUCLEOTIDE SEQUENCE [LARGE SCALE GENOMIC DNA]</scope>
    <source>
        <strain evidence="4">cv. Chang Bougi</strain>
        <strain evidence="3">cv. SW 3</strain>
        <tissue evidence="2">Leaf</tissue>
    </source>
</reference>
<gene>
    <name evidence="2" type="ORF">E5676_scaffold85G00590</name>
    <name evidence="1" type="ORF">E6C27_scaffold278G00630</name>
</gene>
<evidence type="ECO:0000313" key="4">
    <source>
        <dbReference type="Proteomes" id="UP000321947"/>
    </source>
</evidence>
<name>A0A5D3BFY2_CUCMM</name>
<dbReference type="Proteomes" id="UP000321393">
    <property type="component" value="Unassembled WGS sequence"/>
</dbReference>
<dbReference type="AlphaFoldDB" id="A0A5D3BFY2"/>
<dbReference type="Proteomes" id="UP000321947">
    <property type="component" value="Unassembled WGS sequence"/>
</dbReference>
<dbReference type="OrthoDB" id="1740536at2759"/>
<protein>
    <submittedName>
        <fullName evidence="2">Retrotransposon gag protein</fullName>
    </submittedName>
</protein>
<evidence type="ECO:0000313" key="3">
    <source>
        <dbReference type="Proteomes" id="UP000321393"/>
    </source>
</evidence>
<dbReference type="PANTHER" id="PTHR33437:SF2">
    <property type="entry name" value="OS06G0361200 PROTEIN"/>
    <property type="match status" value="1"/>
</dbReference>
<proteinExistence type="predicted"/>
<dbReference type="PANTHER" id="PTHR33437">
    <property type="entry name" value="OS06G0361200 PROTEIN"/>
    <property type="match status" value="1"/>
</dbReference>
<sequence length="162" mass="18412">MKAVEERDHEIVALREEMQTRETTESSQTPVVKAGDKGKNVSYTKRIDNLRMLLGYRPLKLQQANVNGNSKQYITHFIETFENAGSKGDQLVRQFVRSLKENAFEWYKELNPKGTPSTTNVYKLYDVVEPAQHSHRLCRSGIRPALTTASLSQSTLNINNGI</sequence>
<accession>A0A5D3BFY2</accession>
<dbReference type="EMBL" id="SSTD01018828">
    <property type="protein sequence ID" value="TYJ97541.1"/>
    <property type="molecule type" value="Genomic_DNA"/>
</dbReference>
<evidence type="ECO:0000313" key="1">
    <source>
        <dbReference type="EMBL" id="KAA0037365.1"/>
    </source>
</evidence>
<organism evidence="2 4">
    <name type="scientific">Cucumis melo var. makuwa</name>
    <name type="common">Oriental melon</name>
    <dbReference type="NCBI Taxonomy" id="1194695"/>
    <lineage>
        <taxon>Eukaryota</taxon>
        <taxon>Viridiplantae</taxon>
        <taxon>Streptophyta</taxon>
        <taxon>Embryophyta</taxon>
        <taxon>Tracheophyta</taxon>
        <taxon>Spermatophyta</taxon>
        <taxon>Magnoliopsida</taxon>
        <taxon>eudicotyledons</taxon>
        <taxon>Gunneridae</taxon>
        <taxon>Pentapetalae</taxon>
        <taxon>rosids</taxon>
        <taxon>fabids</taxon>
        <taxon>Cucurbitales</taxon>
        <taxon>Cucurbitaceae</taxon>
        <taxon>Benincaseae</taxon>
        <taxon>Cucumis</taxon>
    </lineage>
</organism>
<comment type="caution">
    <text evidence="2">The sequence shown here is derived from an EMBL/GenBank/DDBJ whole genome shotgun (WGS) entry which is preliminary data.</text>
</comment>
<dbReference type="EMBL" id="SSTE01018943">
    <property type="protein sequence ID" value="KAA0037365.1"/>
    <property type="molecule type" value="Genomic_DNA"/>
</dbReference>
<evidence type="ECO:0000313" key="2">
    <source>
        <dbReference type="EMBL" id="TYJ97541.1"/>
    </source>
</evidence>